<dbReference type="PROSITE" id="PS00624">
    <property type="entry name" value="GMC_OXRED_2"/>
    <property type="match status" value="1"/>
</dbReference>
<protein>
    <submittedName>
        <fullName evidence="8">GMC family oxidoreductase N-terminal domain-containing protein</fullName>
    </submittedName>
</protein>
<evidence type="ECO:0000256" key="5">
    <source>
        <dbReference type="RuleBase" id="RU003968"/>
    </source>
</evidence>
<organism evidence="8 9">
    <name type="scientific">Dyella acidiphila</name>
    <dbReference type="NCBI Taxonomy" id="2775866"/>
    <lineage>
        <taxon>Bacteria</taxon>
        <taxon>Pseudomonadati</taxon>
        <taxon>Pseudomonadota</taxon>
        <taxon>Gammaproteobacteria</taxon>
        <taxon>Lysobacterales</taxon>
        <taxon>Rhodanobacteraceae</taxon>
        <taxon>Dyella</taxon>
    </lineage>
</organism>
<proteinExistence type="inferred from homology"/>
<feature type="domain" description="Glucose-methanol-choline oxidoreductase N-terminal" evidence="6">
    <location>
        <begin position="80"/>
        <end position="103"/>
    </location>
</feature>
<dbReference type="SUPFAM" id="SSF54373">
    <property type="entry name" value="FAD-linked reductases, C-terminal domain"/>
    <property type="match status" value="1"/>
</dbReference>
<dbReference type="RefSeq" id="WP_192554528.1">
    <property type="nucleotide sequence ID" value="NZ_JACZZA010000002.1"/>
</dbReference>
<dbReference type="PROSITE" id="PS00623">
    <property type="entry name" value="GMC_OXRED_1"/>
    <property type="match status" value="1"/>
</dbReference>
<comment type="caution">
    <text evidence="8">The sequence shown here is derived from an EMBL/GenBank/DDBJ whole genome shotgun (WGS) entry which is preliminary data.</text>
</comment>
<dbReference type="SUPFAM" id="SSF51905">
    <property type="entry name" value="FAD/NAD(P)-binding domain"/>
    <property type="match status" value="1"/>
</dbReference>
<evidence type="ECO:0000313" key="9">
    <source>
        <dbReference type="Proteomes" id="UP000651010"/>
    </source>
</evidence>
<comment type="similarity">
    <text evidence="2 5">Belongs to the GMC oxidoreductase family.</text>
</comment>
<gene>
    <name evidence="8" type="ORF">IGX34_04600</name>
</gene>
<dbReference type="PANTHER" id="PTHR11552:SF147">
    <property type="entry name" value="CHOLINE DEHYDROGENASE, MITOCHONDRIAL"/>
    <property type="match status" value="1"/>
</dbReference>
<dbReference type="Pfam" id="PF00732">
    <property type="entry name" value="GMC_oxred_N"/>
    <property type="match status" value="1"/>
</dbReference>
<evidence type="ECO:0000256" key="3">
    <source>
        <dbReference type="ARBA" id="ARBA00022630"/>
    </source>
</evidence>
<reference evidence="8 9" key="1">
    <citation type="submission" date="2020-09" db="EMBL/GenBank/DDBJ databases">
        <title>Dyella sp. 7MK23 isolated from forest soil.</title>
        <authorList>
            <person name="Fu J."/>
        </authorList>
    </citation>
    <scope>NUCLEOTIDE SEQUENCE [LARGE SCALE GENOMIC DNA]</scope>
    <source>
        <strain evidence="8 9">7MK23</strain>
    </source>
</reference>
<sequence length="537" mass="59280">MTFDYIIVGAGSAGCILADRLTESGRHSVLLLEAGGKDDSRWIKMPGGFAKLYYNPRYNYMYYSEPQPRLNDRKLYAPRGKVLGGSGSINAMIYVRGQPHDFDDWSMGGNDGWAWQNVLPYFRQVETHPDGESEYHGGYGPIHISSMRGKTHPICDNFLAACDELGYPVTEDFNGAQFEGAGIYDLNTYKGERCSSSSAYLRPVLERPNLRVETDTLAERVLFNQDGRAIGVRVRRGGEQQDFRVNKEVILSAGAVGTPKVLQLSGLGDKQWLDQFGIPTLQHLPAVGAGLQDHLCASYYYRANVPTLNGTLRSWLGQMKVGLQYMLRRSGPLAMSVNQSGGFFRGDDSQAHPNLQLYFNPLSYQIPKSSKVSIKPEPYPGFLLCFNPCRPSSRGTVRIASPHAEDAPLIDPNYLSTEKDVAEAIQGSRLIRRLMSTEALRSITVEETLPGPSVQDDRDMLGYFRQNSGSIYHLCGSAAMGRDPRNSVVNNFLKVHGVRGLRVVDASIFPNITSGNLNAPTMMVAEKGAALIRAESS</sequence>
<dbReference type="InterPro" id="IPR007867">
    <property type="entry name" value="GMC_OxRtase_C"/>
</dbReference>
<name>A0ABR9G6J9_9GAMM</name>
<accession>A0ABR9G6J9</accession>
<dbReference type="EMBL" id="JACZZA010000002">
    <property type="protein sequence ID" value="MBE1159655.1"/>
    <property type="molecule type" value="Genomic_DNA"/>
</dbReference>
<keyword evidence="9" id="KW-1185">Reference proteome</keyword>
<keyword evidence="3 5" id="KW-0285">Flavoprotein</keyword>
<dbReference type="Proteomes" id="UP000651010">
    <property type="component" value="Unassembled WGS sequence"/>
</dbReference>
<evidence type="ECO:0000313" key="8">
    <source>
        <dbReference type="EMBL" id="MBE1159655.1"/>
    </source>
</evidence>
<dbReference type="InterPro" id="IPR012132">
    <property type="entry name" value="GMC_OxRdtase"/>
</dbReference>
<keyword evidence="4 5" id="KW-0274">FAD</keyword>
<dbReference type="InterPro" id="IPR000172">
    <property type="entry name" value="GMC_OxRdtase_N"/>
</dbReference>
<dbReference type="Gene3D" id="3.50.50.60">
    <property type="entry name" value="FAD/NAD(P)-binding domain"/>
    <property type="match status" value="1"/>
</dbReference>
<comment type="cofactor">
    <cofactor evidence="1">
        <name>FAD</name>
        <dbReference type="ChEBI" id="CHEBI:57692"/>
    </cofactor>
</comment>
<evidence type="ECO:0000259" key="7">
    <source>
        <dbReference type="PROSITE" id="PS00624"/>
    </source>
</evidence>
<dbReference type="Gene3D" id="3.30.560.10">
    <property type="entry name" value="Glucose Oxidase, domain 3"/>
    <property type="match status" value="1"/>
</dbReference>
<dbReference type="InterPro" id="IPR036188">
    <property type="entry name" value="FAD/NAD-bd_sf"/>
</dbReference>
<evidence type="ECO:0000256" key="2">
    <source>
        <dbReference type="ARBA" id="ARBA00010790"/>
    </source>
</evidence>
<dbReference type="PANTHER" id="PTHR11552">
    <property type="entry name" value="GLUCOSE-METHANOL-CHOLINE GMC OXIDOREDUCTASE"/>
    <property type="match status" value="1"/>
</dbReference>
<evidence type="ECO:0000259" key="6">
    <source>
        <dbReference type="PROSITE" id="PS00623"/>
    </source>
</evidence>
<evidence type="ECO:0000256" key="1">
    <source>
        <dbReference type="ARBA" id="ARBA00001974"/>
    </source>
</evidence>
<dbReference type="Pfam" id="PF05199">
    <property type="entry name" value="GMC_oxred_C"/>
    <property type="match status" value="1"/>
</dbReference>
<dbReference type="PIRSF" id="PIRSF000137">
    <property type="entry name" value="Alcohol_oxidase"/>
    <property type="match status" value="1"/>
</dbReference>
<feature type="domain" description="Glucose-methanol-choline oxidoreductase N-terminal" evidence="7">
    <location>
        <begin position="254"/>
        <end position="268"/>
    </location>
</feature>
<evidence type="ECO:0000256" key="4">
    <source>
        <dbReference type="ARBA" id="ARBA00022827"/>
    </source>
</evidence>